<dbReference type="PIRSF" id="PIRSF031924">
    <property type="entry name" value="Pi-irrepressible_AP"/>
    <property type="match status" value="1"/>
</dbReference>
<proteinExistence type="predicted"/>
<dbReference type="PANTHER" id="PTHR10151:SF120">
    <property type="entry name" value="BIS(5'-ADENOSYL)-TRIPHOSPHATASE"/>
    <property type="match status" value="1"/>
</dbReference>
<evidence type="ECO:0000256" key="3">
    <source>
        <dbReference type="ARBA" id="ARBA00022729"/>
    </source>
</evidence>
<name>A0ABS3YTI9_9BACT</name>
<dbReference type="InterPro" id="IPR026263">
    <property type="entry name" value="Alkaline_phosphatase_prok"/>
</dbReference>
<keyword evidence="2" id="KW-0479">Metal-binding</keyword>
<dbReference type="EMBL" id="JAGHKO010000002">
    <property type="protein sequence ID" value="MBO9201200.1"/>
    <property type="molecule type" value="Genomic_DNA"/>
</dbReference>
<dbReference type="CDD" id="cd16016">
    <property type="entry name" value="AP-SPAP"/>
    <property type="match status" value="1"/>
</dbReference>
<feature type="signal peptide" evidence="4">
    <location>
        <begin position="1"/>
        <end position="21"/>
    </location>
</feature>
<protein>
    <submittedName>
        <fullName evidence="5">Alkaline phosphatase family protein</fullName>
    </submittedName>
</protein>
<keyword evidence="1" id="KW-0597">Phosphoprotein</keyword>
<dbReference type="Gene3D" id="3.40.720.10">
    <property type="entry name" value="Alkaline Phosphatase, subunit A"/>
    <property type="match status" value="1"/>
</dbReference>
<comment type="caution">
    <text evidence="5">The sequence shown here is derived from an EMBL/GenBank/DDBJ whole genome shotgun (WGS) entry which is preliminary data.</text>
</comment>
<dbReference type="NCBIfam" id="NF042991">
    <property type="entry name" value="alk_phos_PafA"/>
    <property type="match status" value="1"/>
</dbReference>
<accession>A0ABS3YTI9</accession>
<reference evidence="5 6" key="1">
    <citation type="submission" date="2021-03" db="EMBL/GenBank/DDBJ databases">
        <title>Assistant Professor.</title>
        <authorList>
            <person name="Huq M.A."/>
        </authorList>
    </citation>
    <scope>NUCLEOTIDE SEQUENCE [LARGE SCALE GENOMIC DNA]</scope>
    <source>
        <strain evidence="5 6">MAH-29</strain>
    </source>
</reference>
<dbReference type="SUPFAM" id="SSF53649">
    <property type="entry name" value="Alkaline phosphatase-like"/>
    <property type="match status" value="1"/>
</dbReference>
<keyword evidence="6" id="KW-1185">Reference proteome</keyword>
<dbReference type="InterPro" id="IPR017850">
    <property type="entry name" value="Alkaline_phosphatase_core_sf"/>
</dbReference>
<evidence type="ECO:0000313" key="6">
    <source>
        <dbReference type="Proteomes" id="UP000677244"/>
    </source>
</evidence>
<dbReference type="PANTHER" id="PTHR10151">
    <property type="entry name" value="ECTONUCLEOTIDE PYROPHOSPHATASE/PHOSPHODIESTERASE"/>
    <property type="match status" value="1"/>
</dbReference>
<evidence type="ECO:0000256" key="1">
    <source>
        <dbReference type="ARBA" id="ARBA00022553"/>
    </source>
</evidence>
<gene>
    <name evidence="5" type="ORF">J7I42_13050</name>
</gene>
<keyword evidence="3 4" id="KW-0732">Signal</keyword>
<feature type="chain" id="PRO_5047447693" evidence="4">
    <location>
        <begin position="22"/>
        <end position="551"/>
    </location>
</feature>
<organism evidence="5 6">
    <name type="scientific">Niastella soli</name>
    <dbReference type="NCBI Taxonomy" id="2821487"/>
    <lineage>
        <taxon>Bacteria</taxon>
        <taxon>Pseudomonadati</taxon>
        <taxon>Bacteroidota</taxon>
        <taxon>Chitinophagia</taxon>
        <taxon>Chitinophagales</taxon>
        <taxon>Chitinophagaceae</taxon>
        <taxon>Niastella</taxon>
    </lineage>
</organism>
<dbReference type="Pfam" id="PF01663">
    <property type="entry name" value="Phosphodiest"/>
    <property type="match status" value="1"/>
</dbReference>
<evidence type="ECO:0000256" key="2">
    <source>
        <dbReference type="ARBA" id="ARBA00022723"/>
    </source>
</evidence>
<dbReference type="Proteomes" id="UP000677244">
    <property type="component" value="Unassembled WGS sequence"/>
</dbReference>
<evidence type="ECO:0000256" key="4">
    <source>
        <dbReference type="SAM" id="SignalP"/>
    </source>
</evidence>
<dbReference type="RefSeq" id="WP_209139263.1">
    <property type="nucleotide sequence ID" value="NZ_JAGHKO010000002.1"/>
</dbReference>
<sequence length="551" mass="61074">MRLLVATICFLLFCFISPAQTKTVTTAAPTTVNRPKLVVGIVIDQMRWDYLYRFYDRYATDGGFKRFLNQGFSCENTMIPYVPTITACGHTCIYTGSVPAIHGIVGNAWYDPQKNKNVYCTEDSTVSTVGADAGVPGAMSPFNMKVTTIGDELRLATNFKGKVIGIAVKDRGGILPAGHSANAAYWYDSRNGNWITSTYYMKELPKWMQDFNAQKLVDKYYSMGWNTLYPINSYVQSTADEKPYEGTPFGVEQKAFPYDLKKFANTNYGAICTTPYGNAMTVELAKAAVTGEQLGADNITDMLTVSFSSPDYIGHTFGPNSIEQEDDYLRLDKDLGSFFNFLDAKVGKGQYVVFLSADHAVAHVPGFSKENKLPGGLAPAARWSQDLGKILNEKFGSSKLIIGNFNHQVYLNHQLIDSLKLNESTVKETIVSYLIRQPEVARVFDLNKLMEVPLTAKQRDMVANGFNQHLSGDIQVMLQAGYMEGSSTGTTHSAWNPYDSHIPLLFYGWNVPKGKTNREVYMTDIAATMAAMLHIQMPSGCVGHVIEEVAK</sequence>
<dbReference type="Gene3D" id="3.30.1360.150">
    <property type="match status" value="1"/>
</dbReference>
<dbReference type="InterPro" id="IPR002591">
    <property type="entry name" value="Phosphodiest/P_Trfase"/>
</dbReference>
<evidence type="ECO:0000313" key="5">
    <source>
        <dbReference type="EMBL" id="MBO9201200.1"/>
    </source>
</evidence>